<evidence type="ECO:0000313" key="3">
    <source>
        <dbReference type="Proteomes" id="UP000656042"/>
    </source>
</evidence>
<gene>
    <name evidence="2" type="ORF">GCM10012284_10840</name>
</gene>
<keyword evidence="3" id="KW-1185">Reference proteome</keyword>
<dbReference type="Proteomes" id="UP000656042">
    <property type="component" value="Unassembled WGS sequence"/>
</dbReference>
<reference evidence="2" key="2">
    <citation type="submission" date="2020-09" db="EMBL/GenBank/DDBJ databases">
        <authorList>
            <person name="Sun Q."/>
            <person name="Zhou Y."/>
        </authorList>
    </citation>
    <scope>NUCLEOTIDE SEQUENCE</scope>
    <source>
        <strain evidence="2">CGMCC 4.7299</strain>
    </source>
</reference>
<reference evidence="2" key="1">
    <citation type="journal article" date="2014" name="Int. J. Syst. Evol. Microbiol.">
        <title>Complete genome sequence of Corynebacterium casei LMG S-19264T (=DSM 44701T), isolated from a smear-ripened cheese.</title>
        <authorList>
            <consortium name="US DOE Joint Genome Institute (JGI-PGF)"/>
            <person name="Walter F."/>
            <person name="Albersmeier A."/>
            <person name="Kalinowski J."/>
            <person name="Ruckert C."/>
        </authorList>
    </citation>
    <scope>NUCLEOTIDE SEQUENCE</scope>
    <source>
        <strain evidence="2">CGMCC 4.7299</strain>
    </source>
</reference>
<organism evidence="2 3">
    <name type="scientific">Mangrovihabitans endophyticus</name>
    <dbReference type="NCBI Taxonomy" id="1751298"/>
    <lineage>
        <taxon>Bacteria</taxon>
        <taxon>Bacillati</taxon>
        <taxon>Actinomycetota</taxon>
        <taxon>Actinomycetes</taxon>
        <taxon>Micromonosporales</taxon>
        <taxon>Micromonosporaceae</taxon>
        <taxon>Mangrovihabitans</taxon>
    </lineage>
</organism>
<evidence type="ECO:0000313" key="2">
    <source>
        <dbReference type="EMBL" id="GGK78767.1"/>
    </source>
</evidence>
<proteinExistence type="predicted"/>
<evidence type="ECO:0000256" key="1">
    <source>
        <dbReference type="SAM" id="MobiDB-lite"/>
    </source>
</evidence>
<feature type="region of interest" description="Disordered" evidence="1">
    <location>
        <begin position="199"/>
        <end position="248"/>
    </location>
</feature>
<sequence length="258" mass="27254">MDLTQRWARGRSVTGDSAHFTGGAEPFKLVDSSGHRTHAGNGFQEPQSAAFTVHPGTLLDAENSILAATKSGIAEFESFKDRVLSEESWIFFAEDKSSTVPSYHAGHYVWQGDERVWKQPDTYADVKDPNPGQTADLQGQQNSLLQAVGGAIQLVGVFVGKLNDAAQIYAEADKQSWADAYDVPMDDGLHTPGVFGTKTAGGPPGGGETHGHGAGEHAPLHDGKNTPGVFGTKTGGDEPDHIGKLSTPEIFGIHGGHA</sequence>
<dbReference type="EMBL" id="BMMX01000002">
    <property type="protein sequence ID" value="GGK78767.1"/>
    <property type="molecule type" value="Genomic_DNA"/>
</dbReference>
<accession>A0A8J3BXF6</accession>
<name>A0A8J3BXF6_9ACTN</name>
<comment type="caution">
    <text evidence="2">The sequence shown here is derived from an EMBL/GenBank/DDBJ whole genome shotgun (WGS) entry which is preliminary data.</text>
</comment>
<feature type="compositionally biased region" description="Basic and acidic residues" evidence="1">
    <location>
        <begin position="209"/>
        <end position="224"/>
    </location>
</feature>
<dbReference type="AlphaFoldDB" id="A0A8J3BXF6"/>
<protein>
    <submittedName>
        <fullName evidence="2">Uncharacterized protein</fullName>
    </submittedName>
</protein>